<organism evidence="4 5">
    <name type="scientific">Chelatococcus composti</name>
    <dbReference type="NCBI Taxonomy" id="1743235"/>
    <lineage>
        <taxon>Bacteria</taxon>
        <taxon>Pseudomonadati</taxon>
        <taxon>Pseudomonadota</taxon>
        <taxon>Alphaproteobacteria</taxon>
        <taxon>Hyphomicrobiales</taxon>
        <taxon>Chelatococcaceae</taxon>
        <taxon>Chelatococcus</taxon>
    </lineage>
</organism>
<evidence type="ECO:0000256" key="1">
    <source>
        <dbReference type="ARBA" id="ARBA00006484"/>
    </source>
</evidence>
<gene>
    <name evidence="4" type="ORF">HNQ73_003311</name>
</gene>
<evidence type="ECO:0000313" key="5">
    <source>
        <dbReference type="Proteomes" id="UP000588017"/>
    </source>
</evidence>
<dbReference type="GO" id="GO:0016020">
    <property type="term" value="C:membrane"/>
    <property type="evidence" value="ECO:0007669"/>
    <property type="project" value="TreeGrafter"/>
</dbReference>
<dbReference type="RefSeq" id="WP_183336243.1">
    <property type="nucleotide sequence ID" value="NZ_BMHX01000009.1"/>
</dbReference>
<keyword evidence="2" id="KW-0560">Oxidoreductase</keyword>
<name>A0A841KK57_9HYPH</name>
<dbReference type="PROSITE" id="PS00061">
    <property type="entry name" value="ADH_SHORT"/>
    <property type="match status" value="1"/>
</dbReference>
<dbReference type="SMART" id="SM00822">
    <property type="entry name" value="PKS_KR"/>
    <property type="match status" value="1"/>
</dbReference>
<dbReference type="GO" id="GO:0016491">
    <property type="term" value="F:oxidoreductase activity"/>
    <property type="evidence" value="ECO:0007669"/>
    <property type="project" value="UniProtKB-KW"/>
</dbReference>
<evidence type="ECO:0000259" key="3">
    <source>
        <dbReference type="SMART" id="SM00822"/>
    </source>
</evidence>
<dbReference type="PANTHER" id="PTHR44196">
    <property type="entry name" value="DEHYDROGENASE/REDUCTASE SDR FAMILY MEMBER 7B"/>
    <property type="match status" value="1"/>
</dbReference>
<dbReference type="InterPro" id="IPR002347">
    <property type="entry name" value="SDR_fam"/>
</dbReference>
<reference evidence="4 5" key="1">
    <citation type="submission" date="2020-08" db="EMBL/GenBank/DDBJ databases">
        <title>Genomic Encyclopedia of Type Strains, Phase IV (KMG-IV): sequencing the most valuable type-strain genomes for metagenomic binning, comparative biology and taxonomic classification.</title>
        <authorList>
            <person name="Goeker M."/>
        </authorList>
    </citation>
    <scope>NUCLEOTIDE SEQUENCE [LARGE SCALE GENOMIC DNA]</scope>
    <source>
        <strain evidence="4 5">DSM 101465</strain>
    </source>
</reference>
<protein>
    <submittedName>
        <fullName evidence="4">NAD(P)-dependent dehydrogenase (Short-subunit alcohol dehydrogenase family)</fullName>
    </submittedName>
</protein>
<dbReference type="PANTHER" id="PTHR44196:SF1">
    <property type="entry name" value="DEHYDROGENASE_REDUCTASE SDR FAMILY MEMBER 7B"/>
    <property type="match status" value="1"/>
</dbReference>
<dbReference type="InterPro" id="IPR020904">
    <property type="entry name" value="Sc_DH/Rdtase_CS"/>
</dbReference>
<dbReference type="Pfam" id="PF00106">
    <property type="entry name" value="adh_short"/>
    <property type="match status" value="1"/>
</dbReference>
<dbReference type="EMBL" id="JACHEH010000009">
    <property type="protein sequence ID" value="MBB6169659.1"/>
    <property type="molecule type" value="Genomic_DNA"/>
</dbReference>
<dbReference type="SUPFAM" id="SSF51735">
    <property type="entry name" value="NAD(P)-binding Rossmann-fold domains"/>
    <property type="match status" value="1"/>
</dbReference>
<feature type="domain" description="Ketoreductase" evidence="3">
    <location>
        <begin position="8"/>
        <end position="193"/>
    </location>
</feature>
<dbReference type="CDD" id="cd05233">
    <property type="entry name" value="SDR_c"/>
    <property type="match status" value="1"/>
</dbReference>
<comment type="similarity">
    <text evidence="1">Belongs to the short-chain dehydrogenases/reductases (SDR) family.</text>
</comment>
<dbReference type="InterPro" id="IPR057326">
    <property type="entry name" value="KR_dom"/>
</dbReference>
<dbReference type="InterPro" id="IPR036291">
    <property type="entry name" value="NAD(P)-bd_dom_sf"/>
</dbReference>
<sequence>MSRPLADRIALVTGASRGIGRAVALELAKAGAHVIALARTTGALEELDDEIRALGSSATLVPVDLKDYDALDRLGAAIYERWGKLDILVANAGQLGALSPLGHIEPKVWDDVMAVNVTANWRLIRSLDPLLRASDAGRAVFISSGAAHKGTAYWGVYAVSKAALEMLARTYAAETASTPVKVMLANPGPLRTAMRRAAMPGEDPQTLRTPEDFAPHLVKLVMPEWRESGLIYDFREDRLLRPQMPA</sequence>
<dbReference type="AlphaFoldDB" id="A0A841KK57"/>
<evidence type="ECO:0000313" key="4">
    <source>
        <dbReference type="EMBL" id="MBB6169659.1"/>
    </source>
</evidence>
<proteinExistence type="inferred from homology"/>
<evidence type="ECO:0000256" key="2">
    <source>
        <dbReference type="ARBA" id="ARBA00023002"/>
    </source>
</evidence>
<keyword evidence="5" id="KW-1185">Reference proteome</keyword>
<dbReference type="Proteomes" id="UP000588017">
    <property type="component" value="Unassembled WGS sequence"/>
</dbReference>
<dbReference type="PRINTS" id="PR00081">
    <property type="entry name" value="GDHRDH"/>
</dbReference>
<comment type="caution">
    <text evidence="4">The sequence shown here is derived from an EMBL/GenBank/DDBJ whole genome shotgun (WGS) entry which is preliminary data.</text>
</comment>
<dbReference type="Gene3D" id="3.40.50.720">
    <property type="entry name" value="NAD(P)-binding Rossmann-like Domain"/>
    <property type="match status" value="1"/>
</dbReference>
<accession>A0A841KK57</accession>